<dbReference type="Proteomes" id="UP001190700">
    <property type="component" value="Unassembled WGS sequence"/>
</dbReference>
<feature type="non-terminal residue" evidence="2">
    <location>
        <position position="296"/>
    </location>
</feature>
<feature type="region of interest" description="Disordered" evidence="1">
    <location>
        <begin position="93"/>
        <end position="205"/>
    </location>
</feature>
<reference evidence="2 3" key="1">
    <citation type="journal article" date="2015" name="Genome Biol. Evol.">
        <title>Comparative Genomics of a Bacterivorous Green Alga Reveals Evolutionary Causalities and Consequences of Phago-Mixotrophic Mode of Nutrition.</title>
        <authorList>
            <person name="Burns J.A."/>
            <person name="Paasch A."/>
            <person name="Narechania A."/>
            <person name="Kim E."/>
        </authorList>
    </citation>
    <scope>NUCLEOTIDE SEQUENCE [LARGE SCALE GENOMIC DNA]</scope>
    <source>
        <strain evidence="2 3">PLY_AMNH</strain>
    </source>
</reference>
<evidence type="ECO:0000313" key="3">
    <source>
        <dbReference type="Proteomes" id="UP001190700"/>
    </source>
</evidence>
<dbReference type="EMBL" id="LGRX02015730">
    <property type="protein sequence ID" value="KAK3263089.1"/>
    <property type="molecule type" value="Genomic_DNA"/>
</dbReference>
<proteinExistence type="predicted"/>
<dbReference type="AlphaFoldDB" id="A0AAE0KWI2"/>
<feature type="compositionally biased region" description="Pro residues" evidence="1">
    <location>
        <begin position="162"/>
        <end position="172"/>
    </location>
</feature>
<feature type="compositionally biased region" description="Polar residues" evidence="1">
    <location>
        <begin position="34"/>
        <end position="45"/>
    </location>
</feature>
<evidence type="ECO:0000256" key="1">
    <source>
        <dbReference type="SAM" id="MobiDB-lite"/>
    </source>
</evidence>
<name>A0AAE0KWI2_9CHLO</name>
<comment type="caution">
    <text evidence="2">The sequence shown here is derived from an EMBL/GenBank/DDBJ whole genome shotgun (WGS) entry which is preliminary data.</text>
</comment>
<accession>A0AAE0KWI2</accession>
<organism evidence="2 3">
    <name type="scientific">Cymbomonas tetramitiformis</name>
    <dbReference type="NCBI Taxonomy" id="36881"/>
    <lineage>
        <taxon>Eukaryota</taxon>
        <taxon>Viridiplantae</taxon>
        <taxon>Chlorophyta</taxon>
        <taxon>Pyramimonadophyceae</taxon>
        <taxon>Pyramimonadales</taxon>
        <taxon>Pyramimonadaceae</taxon>
        <taxon>Cymbomonas</taxon>
    </lineage>
</organism>
<protein>
    <submittedName>
        <fullName evidence="2">Uncharacterized protein</fullName>
    </submittedName>
</protein>
<evidence type="ECO:0000313" key="2">
    <source>
        <dbReference type="EMBL" id="KAK3263089.1"/>
    </source>
</evidence>
<gene>
    <name evidence="2" type="ORF">CYMTET_28087</name>
</gene>
<sequence length="296" mass="32359">MGGSTLMDSDVARQSEEASTSGLRGMPPAWWSGWKTTQGSASFRPSNAPKIPPMDFPARVACTSREENNIGQILKAVNDPRTPLNRALFGQRQEPIGGVSSALGTNTRTRGRDPIRSNRQIDPLAGVGKMAETPHRSRKESPRRGHAPSRQSMPRKPRHFPESPPPTPPTPLPDEWARSVEAGQRTTLRSPLGRGARSPPELMEHSSLPNFESFKGLDSPPMLPSARYLAKRSCDPALKKAQLQRVLWNNGDIGVSTQQCGSQVRINVAAPGAHQYGSARCASMWQRQVRINVAEP</sequence>
<keyword evidence="3" id="KW-1185">Reference proteome</keyword>
<feature type="region of interest" description="Disordered" evidence="1">
    <location>
        <begin position="1"/>
        <end position="56"/>
    </location>
</feature>
<feature type="compositionally biased region" description="Basic and acidic residues" evidence="1">
    <location>
        <begin position="132"/>
        <end position="143"/>
    </location>
</feature>